<protein>
    <submittedName>
        <fullName evidence="1">Transducin beta-like protein 2-like protein</fullName>
    </submittedName>
</protein>
<reference evidence="1 2" key="1">
    <citation type="submission" date="2013-09" db="EMBL/GenBank/DDBJ databases">
        <title>Corchorus capsularis genome sequencing.</title>
        <authorList>
            <person name="Alam M."/>
            <person name="Haque M.S."/>
            <person name="Islam M.S."/>
            <person name="Emdad E.M."/>
            <person name="Islam M.M."/>
            <person name="Ahmed B."/>
            <person name="Halim A."/>
            <person name="Hossen Q.M.M."/>
            <person name="Hossain M.Z."/>
            <person name="Ahmed R."/>
            <person name="Khan M.M."/>
            <person name="Islam R."/>
            <person name="Rashid M.M."/>
            <person name="Khan S.A."/>
            <person name="Rahman M.S."/>
            <person name="Alam M."/>
        </authorList>
    </citation>
    <scope>NUCLEOTIDE SEQUENCE [LARGE SCALE GENOMIC DNA]</scope>
    <source>
        <strain evidence="2">cv. CVL-1</strain>
        <tissue evidence="1">Whole seedling</tissue>
    </source>
</reference>
<accession>A0A1R3IZT0</accession>
<dbReference type="Gramene" id="OMO88084">
    <property type="protein sequence ID" value="OMO88084"/>
    <property type="gene ID" value="CCACVL1_08558"/>
</dbReference>
<organism evidence="1 2">
    <name type="scientific">Corchorus capsularis</name>
    <name type="common">Jute</name>
    <dbReference type="NCBI Taxonomy" id="210143"/>
    <lineage>
        <taxon>Eukaryota</taxon>
        <taxon>Viridiplantae</taxon>
        <taxon>Streptophyta</taxon>
        <taxon>Embryophyta</taxon>
        <taxon>Tracheophyta</taxon>
        <taxon>Spermatophyta</taxon>
        <taxon>Magnoliopsida</taxon>
        <taxon>eudicotyledons</taxon>
        <taxon>Gunneridae</taxon>
        <taxon>Pentapetalae</taxon>
        <taxon>rosids</taxon>
        <taxon>malvids</taxon>
        <taxon>Malvales</taxon>
        <taxon>Malvaceae</taxon>
        <taxon>Grewioideae</taxon>
        <taxon>Apeibeae</taxon>
        <taxon>Corchorus</taxon>
    </lineage>
</organism>
<evidence type="ECO:0000313" key="2">
    <source>
        <dbReference type="Proteomes" id="UP000188268"/>
    </source>
</evidence>
<evidence type="ECO:0000313" key="1">
    <source>
        <dbReference type="EMBL" id="OMO88084.1"/>
    </source>
</evidence>
<dbReference type="EMBL" id="AWWV01009086">
    <property type="protein sequence ID" value="OMO88084.1"/>
    <property type="molecule type" value="Genomic_DNA"/>
</dbReference>
<gene>
    <name evidence="1" type="ORF">CCACVL1_08558</name>
</gene>
<comment type="caution">
    <text evidence="1">The sequence shown here is derived from an EMBL/GenBank/DDBJ whole genome shotgun (WGS) entry which is preliminary data.</text>
</comment>
<dbReference type="Proteomes" id="UP000188268">
    <property type="component" value="Unassembled WGS sequence"/>
</dbReference>
<sequence>MDPVLSVAVLSVVLGAVIAFVFCQKLSSQAKIRSPEHCETGAPLRSQKAVEASSV</sequence>
<keyword evidence="2" id="KW-1185">Reference proteome</keyword>
<name>A0A1R3IZT0_COCAP</name>
<dbReference type="AlphaFoldDB" id="A0A1R3IZT0"/>
<proteinExistence type="predicted"/>